<reference evidence="3" key="1">
    <citation type="submission" date="2016-10" db="EMBL/GenBank/DDBJ databases">
        <authorList>
            <person name="Varghese N."/>
            <person name="Submissions S."/>
        </authorList>
    </citation>
    <scope>NUCLEOTIDE SEQUENCE [LARGE SCALE GENOMIC DNA]</scope>
    <source>
        <strain evidence="3">DSM 17908</strain>
    </source>
</reference>
<proteinExistence type="predicted"/>
<evidence type="ECO:0000313" key="3">
    <source>
        <dbReference type="Proteomes" id="UP000198919"/>
    </source>
</evidence>
<evidence type="ECO:0000313" key="1">
    <source>
        <dbReference type="EMBL" id="PHM40287.1"/>
    </source>
</evidence>
<evidence type="ECO:0000313" key="4">
    <source>
        <dbReference type="Proteomes" id="UP000224607"/>
    </source>
</evidence>
<sequence>MKTFQKKWIKVSFCKLIPLKKSHILKSLQNNAHLTDFYDYGINSALTLEMGLSEFFLIQALLLQKIWWIILSGKPVGIRRGVIKVRKTFGIIIEYLNIMTI</sequence>
<gene>
    <name evidence="2" type="ORF">SAMN05421680_10149</name>
    <name evidence="1" type="ORF">Xmau_02048</name>
</gene>
<accession>A0A1I3HSD9</accession>
<dbReference type="EMBL" id="FORG01000001">
    <property type="protein sequence ID" value="SFI38686.1"/>
    <property type="molecule type" value="Genomic_DNA"/>
</dbReference>
<keyword evidence="4" id="KW-1185">Reference proteome</keyword>
<dbReference type="STRING" id="351675.SAMN05421680_10149"/>
<dbReference type="Proteomes" id="UP000198919">
    <property type="component" value="Unassembled WGS sequence"/>
</dbReference>
<organism evidence="2 3">
    <name type="scientific">Xenorhabdus mauleonii</name>
    <dbReference type="NCBI Taxonomy" id="351675"/>
    <lineage>
        <taxon>Bacteria</taxon>
        <taxon>Pseudomonadati</taxon>
        <taxon>Pseudomonadota</taxon>
        <taxon>Gammaproteobacteria</taxon>
        <taxon>Enterobacterales</taxon>
        <taxon>Morganellaceae</taxon>
        <taxon>Xenorhabdus</taxon>
    </lineage>
</organism>
<dbReference type="AlphaFoldDB" id="A0A1I3HSD9"/>
<protein>
    <submittedName>
        <fullName evidence="1">Mg2+ transport protein</fullName>
    </submittedName>
</protein>
<dbReference type="Proteomes" id="UP000224607">
    <property type="component" value="Unassembled WGS sequence"/>
</dbReference>
<dbReference type="EMBL" id="NITY01000006">
    <property type="protein sequence ID" value="PHM40287.1"/>
    <property type="molecule type" value="Genomic_DNA"/>
</dbReference>
<reference evidence="1 4" key="3">
    <citation type="journal article" date="2017" name="Nat. Microbiol.">
        <title>Natural product diversity associated with the nematode symbionts Photorhabdus and Xenorhabdus.</title>
        <authorList>
            <person name="Tobias N.J."/>
            <person name="Wolff H."/>
            <person name="Djahanschiri B."/>
            <person name="Grundmann F."/>
            <person name="Kronenwerth M."/>
            <person name="Shi Y.M."/>
            <person name="Simonyi S."/>
            <person name="Grun P."/>
            <person name="Shapiro-Ilan D."/>
            <person name="Pidot S.J."/>
            <person name="Stinear T.P."/>
            <person name="Ebersberger I."/>
            <person name="Bode H.B."/>
        </authorList>
    </citation>
    <scope>NUCLEOTIDE SEQUENCE [LARGE SCALE GENOMIC DNA]</scope>
    <source>
        <strain evidence="1 4">DSM 17908</strain>
    </source>
</reference>
<reference evidence="2" key="2">
    <citation type="submission" date="2016-10" db="EMBL/GenBank/DDBJ databases">
        <authorList>
            <person name="de Groot N.N."/>
        </authorList>
    </citation>
    <scope>NUCLEOTIDE SEQUENCE [LARGE SCALE GENOMIC DNA]</scope>
    <source>
        <strain evidence="2">DSM 17908</strain>
    </source>
</reference>
<evidence type="ECO:0000313" key="2">
    <source>
        <dbReference type="EMBL" id="SFI38686.1"/>
    </source>
</evidence>
<name>A0A1I3HSD9_9GAMM</name>